<accession>A0ABP3YH37</accession>
<feature type="compositionally biased region" description="Basic and acidic residues" evidence="1">
    <location>
        <begin position="786"/>
        <end position="800"/>
    </location>
</feature>
<dbReference type="CDD" id="cd20746">
    <property type="entry name" value="FIX_Ntox15_NUC_DUF4112_RhsA-like"/>
    <property type="match status" value="1"/>
</dbReference>
<feature type="region of interest" description="Disordered" evidence="1">
    <location>
        <begin position="1"/>
        <end position="22"/>
    </location>
</feature>
<feature type="domain" description="eCIS core" evidence="2">
    <location>
        <begin position="169"/>
        <end position="245"/>
    </location>
</feature>
<keyword evidence="4" id="KW-1185">Reference proteome</keyword>
<feature type="region of interest" description="Disordered" evidence="1">
    <location>
        <begin position="106"/>
        <end position="125"/>
    </location>
</feature>
<evidence type="ECO:0000313" key="4">
    <source>
        <dbReference type="Proteomes" id="UP001500469"/>
    </source>
</evidence>
<feature type="compositionally biased region" description="Basic and acidic residues" evidence="1">
    <location>
        <begin position="806"/>
        <end position="818"/>
    </location>
</feature>
<organism evidence="3 4">
    <name type="scientific">Algoriphagus jejuensis</name>
    <dbReference type="NCBI Taxonomy" id="419934"/>
    <lineage>
        <taxon>Bacteria</taxon>
        <taxon>Pseudomonadati</taxon>
        <taxon>Bacteroidota</taxon>
        <taxon>Cytophagia</taxon>
        <taxon>Cytophagales</taxon>
        <taxon>Cyclobacteriaceae</taxon>
        <taxon>Algoriphagus</taxon>
    </lineage>
</organism>
<evidence type="ECO:0000313" key="3">
    <source>
        <dbReference type="EMBL" id="GAA0879197.1"/>
    </source>
</evidence>
<dbReference type="InterPro" id="IPR032871">
    <property type="entry name" value="AHH_dom_containing"/>
</dbReference>
<feature type="compositionally biased region" description="Basic and acidic residues" evidence="1">
    <location>
        <begin position="106"/>
        <end position="122"/>
    </location>
</feature>
<dbReference type="RefSeq" id="WP_343851359.1">
    <property type="nucleotide sequence ID" value="NZ_BAAAFI010000010.1"/>
</dbReference>
<protein>
    <recommendedName>
        <fullName evidence="2">eCIS core domain-containing protein</fullName>
    </recommendedName>
</protein>
<dbReference type="EMBL" id="BAAAFI010000010">
    <property type="protein sequence ID" value="GAA0879197.1"/>
    <property type="molecule type" value="Genomic_DNA"/>
</dbReference>
<comment type="caution">
    <text evidence="3">The sequence shown here is derived from an EMBL/GenBank/DDBJ whole genome shotgun (WGS) entry which is preliminary data.</text>
</comment>
<dbReference type="Pfam" id="PF13699">
    <property type="entry name" value="eCIS_core"/>
    <property type="match status" value="1"/>
</dbReference>
<evidence type="ECO:0000259" key="2">
    <source>
        <dbReference type="Pfam" id="PF13699"/>
    </source>
</evidence>
<name>A0ABP3YH37_9BACT</name>
<proteinExistence type="predicted"/>
<dbReference type="Proteomes" id="UP001500469">
    <property type="component" value="Unassembled WGS sequence"/>
</dbReference>
<reference evidence="4" key="1">
    <citation type="journal article" date="2019" name="Int. J. Syst. Evol. Microbiol.">
        <title>The Global Catalogue of Microorganisms (GCM) 10K type strain sequencing project: providing services to taxonomists for standard genome sequencing and annotation.</title>
        <authorList>
            <consortium name="The Broad Institute Genomics Platform"/>
            <consortium name="The Broad Institute Genome Sequencing Center for Infectious Disease"/>
            <person name="Wu L."/>
            <person name="Ma J."/>
        </authorList>
    </citation>
    <scope>NUCLEOTIDE SEQUENCE [LARGE SCALE GENOMIC DNA]</scope>
    <source>
        <strain evidence="4">JCM 16112</strain>
    </source>
</reference>
<dbReference type="Pfam" id="PF14412">
    <property type="entry name" value="AHH"/>
    <property type="match status" value="1"/>
</dbReference>
<gene>
    <name evidence="3" type="ORF">GCM10009119_21650</name>
</gene>
<dbReference type="InterPro" id="IPR049802">
    <property type="entry name" value="RhsC-like_FIX"/>
</dbReference>
<feature type="compositionally biased region" description="Polar residues" evidence="1">
    <location>
        <begin position="11"/>
        <end position="20"/>
    </location>
</feature>
<feature type="region of interest" description="Disordered" evidence="1">
    <location>
        <begin position="785"/>
        <end position="837"/>
    </location>
</feature>
<sequence length="1105" mass="123663">MEFLQERKKPITSTNGQKSGSFFAPVPVQAKLTVNNPGDIYEQEADTVAERVVSKLSVADSSPDSNKIPSFSTFPTTTAAASSFLNRSKTTASTVTPVQTKCADCEAGEKDKQEEEIQRKPESLISLQADAGEDEDESTIMAKHGLPSQPEVSPATASQLYASKGSGDPLPKTAKSEMERGFGTDFSNVRIHTGPSAANLSKNLGAQAFTHGSDIYFNSGKFEPQSYGGKKLLAHELTHVVQQRQDVQSKSIQRVALADFNSRYPGLVDEILDTSSDIDDFLGELNYSHSSVRHRTDVIRHRGFTYNLARINSGFSRAQQLYLLIDEAFVNERLSDQVNERLTFRWLQSAQRFIHFINGVSLATYVYPLYPTGAIPVREFPFALRVIHRRLAGIGRHSFIRSHGTEILEEIETERAEAPAEREERTTASIAQTIRHVRQYIRQHLNDIIQEEENQQYSDTIYAQAITNILSTDLGTDSARYLEFFRQLRSESVEMLSIIAFEGRLARNLFRLGIEGLEEIGELRGEGVQFAYHMVLGSWDFDEATGEEHASPNIALLFDVLVGVVPLVGQVADVRDITGYIYRMSKYDQQRSSWSTWLGLVGAIVGVIPALGDGAKSMMSGLRRGLSDMPVGRMSETVVSAITRHIDRRYLELLLDSSDSLTRSLTVNWVVMQGRVLNKWEQAITRYSPYMIRLTDLTSAQIAALRSAARERLPQILQDVGVLFREVIEALSRNISEELEGLMTTIRSLNADGRLGLALEEFERIEQEALEALRRGATEEAEEVVDDMRRMLGDEERISDTSRASDSPDRREIEERSSGEATSSPIPSRPADTRGAITVDGRPVRIGIRDGRLLICASPCDLFLERLRAIQDTLPDDSVLLHSFAEIEQDIANLNNRLILNEITESEFNETLVERMTEFAAELPHDTRGLFARDVDEIRGLDSSTGIPDAALELDDVRSSLHPRLRAEASPSQLLGEALEAHGDLRPAVGFHAHHIIPARLYRSTSLSPDIQRRILELHDALERSGLTLNGVENGVWLAGNAQVANEFGTILHLTHIHEDNVGYVLELHRRLEGLSPRDFRTVFMEIREEMRLGDFRFPRNPRRE</sequence>
<dbReference type="InterPro" id="IPR025295">
    <property type="entry name" value="eCIS_core_dom"/>
</dbReference>
<evidence type="ECO:0000256" key="1">
    <source>
        <dbReference type="SAM" id="MobiDB-lite"/>
    </source>
</evidence>